<dbReference type="GO" id="GO:0015211">
    <property type="term" value="F:purine nucleoside transmembrane transporter activity"/>
    <property type="evidence" value="ECO:0007669"/>
    <property type="project" value="InterPro"/>
</dbReference>
<dbReference type="Proteomes" id="UP000834106">
    <property type="component" value="Chromosome 3"/>
</dbReference>
<evidence type="ECO:0000256" key="7">
    <source>
        <dbReference type="SAM" id="Phobius"/>
    </source>
</evidence>
<evidence type="ECO:0000256" key="6">
    <source>
        <dbReference type="ARBA" id="ARBA00023136"/>
    </source>
</evidence>
<proteinExistence type="inferred from homology"/>
<dbReference type="GO" id="GO:0005345">
    <property type="term" value="F:purine nucleobase transmembrane transporter activity"/>
    <property type="evidence" value="ECO:0007669"/>
    <property type="project" value="UniProtKB-ARBA"/>
</dbReference>
<keyword evidence="9" id="KW-1185">Reference proteome</keyword>
<accession>A0AAD2DKE3</accession>
<keyword evidence="3" id="KW-0813">Transport</keyword>
<evidence type="ECO:0000313" key="8">
    <source>
        <dbReference type="EMBL" id="CAI9757872.1"/>
    </source>
</evidence>
<dbReference type="Pfam" id="PF16913">
    <property type="entry name" value="PUNUT"/>
    <property type="match status" value="1"/>
</dbReference>
<evidence type="ECO:0000256" key="2">
    <source>
        <dbReference type="ARBA" id="ARBA00006213"/>
    </source>
</evidence>
<organism evidence="8 9">
    <name type="scientific">Fraxinus pennsylvanica</name>
    <dbReference type="NCBI Taxonomy" id="56036"/>
    <lineage>
        <taxon>Eukaryota</taxon>
        <taxon>Viridiplantae</taxon>
        <taxon>Streptophyta</taxon>
        <taxon>Embryophyta</taxon>
        <taxon>Tracheophyta</taxon>
        <taxon>Spermatophyta</taxon>
        <taxon>Magnoliopsida</taxon>
        <taxon>eudicotyledons</taxon>
        <taxon>Gunneridae</taxon>
        <taxon>Pentapetalae</taxon>
        <taxon>asterids</taxon>
        <taxon>lamiids</taxon>
        <taxon>Lamiales</taxon>
        <taxon>Oleaceae</taxon>
        <taxon>Oleeae</taxon>
        <taxon>Fraxinus</taxon>
    </lineage>
</organism>
<dbReference type="EMBL" id="OU503038">
    <property type="protein sequence ID" value="CAI9757872.1"/>
    <property type="molecule type" value="Genomic_DNA"/>
</dbReference>
<feature type="transmembrane region" description="Helical" evidence="7">
    <location>
        <begin position="87"/>
        <end position="105"/>
    </location>
</feature>
<keyword evidence="6 7" id="KW-0472">Membrane</keyword>
<evidence type="ECO:0000256" key="3">
    <source>
        <dbReference type="ARBA" id="ARBA00022448"/>
    </source>
</evidence>
<evidence type="ECO:0000256" key="5">
    <source>
        <dbReference type="ARBA" id="ARBA00022989"/>
    </source>
</evidence>
<reference evidence="8" key="1">
    <citation type="submission" date="2023-05" db="EMBL/GenBank/DDBJ databases">
        <authorList>
            <person name="Huff M."/>
        </authorList>
    </citation>
    <scope>NUCLEOTIDE SEQUENCE</scope>
</reference>
<dbReference type="GO" id="GO:0016020">
    <property type="term" value="C:membrane"/>
    <property type="evidence" value="ECO:0007669"/>
    <property type="project" value="UniProtKB-SubCell"/>
</dbReference>
<name>A0AAD2DKE3_9LAMI</name>
<comment type="similarity">
    <text evidence="2">Belongs to the purine permeases (TC 2.A.7.14) family.</text>
</comment>
<dbReference type="PANTHER" id="PTHR31376">
    <property type="entry name" value="OS09G0467300 PROTEIN-RELATED"/>
    <property type="match status" value="1"/>
</dbReference>
<protein>
    <submittedName>
        <fullName evidence="8">Uncharacterized protein</fullName>
    </submittedName>
</protein>
<evidence type="ECO:0000256" key="4">
    <source>
        <dbReference type="ARBA" id="ARBA00022692"/>
    </source>
</evidence>
<feature type="transmembrane region" description="Helical" evidence="7">
    <location>
        <begin position="12"/>
        <end position="35"/>
    </location>
</feature>
<dbReference type="AlphaFoldDB" id="A0AAD2DKE3"/>
<keyword evidence="5 7" id="KW-1133">Transmembrane helix</keyword>
<keyword evidence="4 7" id="KW-0812">Transmembrane</keyword>
<comment type="subcellular location">
    <subcellularLocation>
        <location evidence="1">Membrane</location>
    </subcellularLocation>
</comment>
<sequence length="106" mass="11911">MRLYFIRGGKRIWFSSWLETCGWPIIFIPLTIAYMHRRKTGGATTKTQFFLMKPRILIASAAIEVLTGLDDYIYAYGVAKLPVSTSALIIATQLAFTAGFAFLLVK</sequence>
<dbReference type="PANTHER" id="PTHR31376:SF1">
    <property type="entry name" value="PURINE PERMEASE 2"/>
    <property type="match status" value="1"/>
</dbReference>
<evidence type="ECO:0000313" key="9">
    <source>
        <dbReference type="Proteomes" id="UP000834106"/>
    </source>
</evidence>
<dbReference type="InterPro" id="IPR030182">
    <property type="entry name" value="PUP_plant"/>
</dbReference>
<gene>
    <name evidence="8" type="ORF">FPE_LOCUS5302</name>
</gene>
<evidence type="ECO:0000256" key="1">
    <source>
        <dbReference type="ARBA" id="ARBA00004370"/>
    </source>
</evidence>